<dbReference type="InterPro" id="IPR015177">
    <property type="entry name" value="Lyase_catalyt"/>
</dbReference>
<evidence type="ECO:0000259" key="8">
    <source>
        <dbReference type="Pfam" id="PF09093"/>
    </source>
</evidence>
<evidence type="ECO:0000256" key="2">
    <source>
        <dbReference type="ARBA" id="ARBA00006699"/>
    </source>
</evidence>
<dbReference type="Gene3D" id="2.60.220.10">
    <property type="entry name" value="Polysaccharide lyase family 8-like, C-terminal"/>
    <property type="match status" value="1"/>
</dbReference>
<comment type="cofactor">
    <cofactor evidence="1">
        <name>Ca(2+)</name>
        <dbReference type="ChEBI" id="CHEBI:29108"/>
    </cofactor>
</comment>
<protein>
    <submittedName>
        <fullName evidence="10">Putative secreted protein (Por secretion system target)</fullName>
    </submittedName>
</protein>
<keyword evidence="4" id="KW-0106">Calcium</keyword>
<feature type="domain" description="Lyase N-terminal" evidence="7">
    <location>
        <begin position="326"/>
        <end position="480"/>
    </location>
</feature>
<dbReference type="PANTHER" id="PTHR37322">
    <property type="match status" value="1"/>
</dbReference>
<dbReference type="SUPFAM" id="SSF49785">
    <property type="entry name" value="Galactose-binding domain-like"/>
    <property type="match status" value="1"/>
</dbReference>
<name>A0A495ITP1_9SPHI</name>
<evidence type="ECO:0000259" key="6">
    <source>
        <dbReference type="Pfam" id="PF02278"/>
    </source>
</evidence>
<reference evidence="10 11" key="1">
    <citation type="submission" date="2018-10" db="EMBL/GenBank/DDBJ databases">
        <title>Genomic Encyclopedia of Archaeal and Bacterial Type Strains, Phase II (KMG-II): from individual species to whole genera.</title>
        <authorList>
            <person name="Goeker M."/>
        </authorList>
    </citation>
    <scope>NUCLEOTIDE SEQUENCE [LARGE SCALE GENOMIC DNA]</scope>
    <source>
        <strain evidence="10 11">DSM 18602</strain>
    </source>
</reference>
<dbReference type="InterPro" id="IPR014718">
    <property type="entry name" value="GH-type_carb-bd"/>
</dbReference>
<feature type="domain" description="Secretion system C-terminal sorting" evidence="9">
    <location>
        <begin position="1378"/>
        <end position="1447"/>
    </location>
</feature>
<evidence type="ECO:0000313" key="11">
    <source>
        <dbReference type="Proteomes" id="UP000268007"/>
    </source>
</evidence>
<accession>A0A495ITP1</accession>
<dbReference type="InterPro" id="IPR013783">
    <property type="entry name" value="Ig-like_fold"/>
</dbReference>
<evidence type="ECO:0000256" key="1">
    <source>
        <dbReference type="ARBA" id="ARBA00001913"/>
    </source>
</evidence>
<dbReference type="EMBL" id="RBKU01000001">
    <property type="protein sequence ID" value="RKR80136.1"/>
    <property type="molecule type" value="Genomic_DNA"/>
</dbReference>
<dbReference type="GO" id="GO:0030246">
    <property type="term" value="F:carbohydrate binding"/>
    <property type="evidence" value="ECO:0007669"/>
    <property type="project" value="InterPro"/>
</dbReference>
<evidence type="ECO:0000256" key="4">
    <source>
        <dbReference type="ARBA" id="ARBA00022837"/>
    </source>
</evidence>
<dbReference type="Proteomes" id="UP000268007">
    <property type="component" value="Unassembled WGS sequence"/>
</dbReference>
<dbReference type="GO" id="GO:0016837">
    <property type="term" value="F:carbon-oxygen lyase activity, acting on polysaccharides"/>
    <property type="evidence" value="ECO:0007669"/>
    <property type="project" value="UniProtKB-ARBA"/>
</dbReference>
<dbReference type="NCBIfam" id="TIGR04183">
    <property type="entry name" value="Por_Secre_tail"/>
    <property type="match status" value="1"/>
</dbReference>
<dbReference type="InterPro" id="IPR026444">
    <property type="entry name" value="Secre_tail"/>
</dbReference>
<dbReference type="Pfam" id="PF18962">
    <property type="entry name" value="Por_Secre_tail"/>
    <property type="match status" value="1"/>
</dbReference>
<comment type="caution">
    <text evidence="10">The sequence shown here is derived from an EMBL/GenBank/DDBJ whole genome shotgun (WGS) entry which is preliminary data.</text>
</comment>
<dbReference type="InterPro" id="IPR008979">
    <property type="entry name" value="Galactose-bd-like_sf"/>
</dbReference>
<evidence type="ECO:0000256" key="5">
    <source>
        <dbReference type="ARBA" id="ARBA00023239"/>
    </source>
</evidence>
<sequence>MRYLNPFGVCINPPISYQTMKRILLFLFLLLNTDLARAQWVNVAQWSYDFGTITNSYTNTPGTNKSSTSTASTAGFLPVTSGGNTGVYISGSAANGAFTLNNNHTITEQLPTSNMVRYSANDIPSATDVVLNSFTIKFSSSISTADAGSYMYAIGHNNGNLFNPVSNNSVNRASNELFTVLRWAPVTTAGSTGITFAYRLGADSLTITTYTTIDATTFAKGGTYNVEVYCNNSTSATAKTYTRGGVSYNLPQNTFHIWVNGTKIGSDYPRSIEVNGNSGLSGGTSKAMPNGTTLNSFLFSATGGAGATGNITLSYPVLSYLTTDTFDSAAPSKWSVSGASSLVLSNEHVKGGRNAWKWTTNAGGKLSASALGISAADIWYYSANSAKIHIYSKAISADTLVFQFLDAAGNVQREGHMLLNYKGWRDYHRSYRYDYNYGLQSASSFALDKVNIIYRPAGGTGQAVIYVDEVQFSLNAETRTPGPHMRLDYQHFQRTADVSGALESWLNTPDMAATTPSSQELAGITQVKTFYNRTLSTVTAAALLAAKTYVANCGITRNADNSIKGRGISATSNVDTLVLLSTHCGALASAYGLNGDTDALSKLRLLVEHLIDQGVSEGGDNIIAYSDYTSARAFPVGFLQALPYLDSTTKSDVMKMLKWSNEYNRIYQTTFTPGLSTDYTHVKSNFVTELALLGNSNAEITRDLKSVSRYLEQFTYPGQGARDGIKPDGSGFHHNSQHISYMYAFSTWIIRAYEFKGTPFKISNTAYQNMSFAIRNLFLETSKGTLIPNSASGRAPFQSSISVAALNVRQLVEVGGDLTGQAYEPQLAAFYNYIFKTNTYAVTTPNLDGFYQLNYSQTGIQRKNNWVAVMRGLTDRMFGSEIYTGANRYGRYQSYGALEVLYDGNLTSTGYISAGAGWDWNMMPGTTSVKQSWTLLQPLISGTASEYQGDAFAGALSMGNNGIFGMNFTQNPGTRYATSGLNFRKSVFTFDSVMVCLGSGIIASNTTDPVITTLFQSVSTATDPAIYINSATAQSAATDQTLSTTSSSQWLVNGQTTGFYIPQGNGSIRVFRGTQTTPINSVDNATTTATANVSKSWFEHGTQPSGAKYQFVVVPAVTPAKMQALATSFSSGSYYSILKQTDSVHAVLYIPQQLTSYVCFLPKTDINTGYLQSISNRALVGIRESADSLFISVANPDLKAVDNAASTWVSTASTISLGITGLWHAVDNATGAGITLNTNSSTVSFTVHDGFPATLTLVKNEIIPGAMLPLSAQSKAKDAVLSWGVTANSSTNKFTVMRSTDGKNYNEIASVNANSGSSYQYTDSRVLSDATQVYYYIRAANKDGATSDGNVATVKLSLNNASSTSTSNPVKSGATFNISPNPTNSKATISLNAKKTESAYVKVINAKGEIVWQATKMLSEGLNTIEVDLSGRPPGTYVVYLSRSGVQGLGKIIKL</sequence>
<evidence type="ECO:0000259" key="9">
    <source>
        <dbReference type="Pfam" id="PF18962"/>
    </source>
</evidence>
<dbReference type="InterPro" id="IPR011071">
    <property type="entry name" value="Lyase_8-like_C"/>
</dbReference>
<dbReference type="Pfam" id="PF09093">
    <property type="entry name" value="Lyase_catalyt"/>
    <property type="match status" value="1"/>
</dbReference>
<keyword evidence="5" id="KW-0456">Lyase</keyword>
<dbReference type="GO" id="GO:0006027">
    <property type="term" value="P:glycosaminoglycan catabolic process"/>
    <property type="evidence" value="ECO:0007669"/>
    <property type="project" value="InterPro"/>
</dbReference>
<comment type="subunit">
    <text evidence="3">Monomer.</text>
</comment>
<dbReference type="GO" id="GO:0005975">
    <property type="term" value="P:carbohydrate metabolic process"/>
    <property type="evidence" value="ECO:0007669"/>
    <property type="project" value="InterPro"/>
</dbReference>
<dbReference type="InterPro" id="IPR003159">
    <property type="entry name" value="Lyase_8_central_dom"/>
</dbReference>
<evidence type="ECO:0000313" key="10">
    <source>
        <dbReference type="EMBL" id="RKR80136.1"/>
    </source>
</evidence>
<evidence type="ECO:0000259" key="7">
    <source>
        <dbReference type="Pfam" id="PF09092"/>
    </source>
</evidence>
<dbReference type="SUPFAM" id="SSF49863">
    <property type="entry name" value="Hyaluronate lyase-like, C-terminal domain"/>
    <property type="match status" value="1"/>
</dbReference>
<dbReference type="OrthoDB" id="6394136at2"/>
<dbReference type="InterPro" id="IPR015176">
    <property type="entry name" value="Lyase_N"/>
</dbReference>
<feature type="domain" description="Lyase catalytic" evidence="8">
    <location>
        <begin position="606"/>
        <end position="836"/>
    </location>
</feature>
<dbReference type="Gene3D" id="2.60.40.10">
    <property type="entry name" value="Immunoglobulins"/>
    <property type="match status" value="1"/>
</dbReference>
<dbReference type="Gene3D" id="2.60.120.430">
    <property type="entry name" value="Galactose-binding lectin"/>
    <property type="match status" value="1"/>
</dbReference>
<dbReference type="Gene3D" id="1.50.10.100">
    <property type="entry name" value="Chondroitin AC/alginate lyase"/>
    <property type="match status" value="1"/>
</dbReference>
<proteinExistence type="inferred from homology"/>
<gene>
    <name evidence="10" type="ORF">BDD43_0231</name>
</gene>
<dbReference type="SUPFAM" id="SSF74650">
    <property type="entry name" value="Galactose mutarotase-like"/>
    <property type="match status" value="1"/>
</dbReference>
<dbReference type="InterPro" id="IPR011013">
    <property type="entry name" value="Gal_mutarotase_sf_dom"/>
</dbReference>
<dbReference type="Pfam" id="PF09092">
    <property type="entry name" value="Lyase_N"/>
    <property type="match status" value="1"/>
</dbReference>
<dbReference type="Gene3D" id="2.70.98.10">
    <property type="match status" value="1"/>
</dbReference>
<evidence type="ECO:0000256" key="3">
    <source>
        <dbReference type="ARBA" id="ARBA00011245"/>
    </source>
</evidence>
<dbReference type="Pfam" id="PF02278">
    <property type="entry name" value="Lyase_8"/>
    <property type="match status" value="1"/>
</dbReference>
<feature type="domain" description="Polysaccharide lyase family 8 central" evidence="6">
    <location>
        <begin position="860"/>
        <end position="1117"/>
    </location>
</feature>
<dbReference type="InterPro" id="IPR039174">
    <property type="entry name" value="Chondroitin_ABC_lyase"/>
</dbReference>
<comment type="similarity">
    <text evidence="2">Belongs to the polysaccharide lyase 8 family.</text>
</comment>
<dbReference type="PANTHER" id="PTHR37322:SF3">
    <property type="entry name" value="CHONDROITIN SULFATE ABC EXOLYASE"/>
    <property type="match status" value="1"/>
</dbReference>
<dbReference type="SUPFAM" id="SSF48230">
    <property type="entry name" value="Chondroitin AC/alginate lyase"/>
    <property type="match status" value="1"/>
</dbReference>
<dbReference type="InterPro" id="IPR008929">
    <property type="entry name" value="Chondroitin_lyas"/>
</dbReference>
<organism evidence="10 11">
    <name type="scientific">Mucilaginibacter gracilis</name>
    <dbReference type="NCBI Taxonomy" id="423350"/>
    <lineage>
        <taxon>Bacteria</taxon>
        <taxon>Pseudomonadati</taxon>
        <taxon>Bacteroidota</taxon>
        <taxon>Sphingobacteriia</taxon>
        <taxon>Sphingobacteriales</taxon>
        <taxon>Sphingobacteriaceae</taxon>
        <taxon>Mucilaginibacter</taxon>
    </lineage>
</organism>
<dbReference type="GO" id="GO:0005576">
    <property type="term" value="C:extracellular region"/>
    <property type="evidence" value="ECO:0007669"/>
    <property type="project" value="InterPro"/>
</dbReference>
<keyword evidence="11" id="KW-1185">Reference proteome</keyword>